<evidence type="ECO:0000313" key="2">
    <source>
        <dbReference type="Proteomes" id="UP000777002"/>
    </source>
</evidence>
<reference evidence="1 2" key="1">
    <citation type="journal article" date="2021" name="Sci. Rep.">
        <title>The distribution of antibiotic resistance genes in chicken gut microbiota commensals.</title>
        <authorList>
            <person name="Juricova H."/>
            <person name="Matiasovicova J."/>
            <person name="Kubasova T."/>
            <person name="Cejkova D."/>
            <person name="Rychlik I."/>
        </authorList>
    </citation>
    <scope>NUCLEOTIDE SEQUENCE [LARGE SCALE GENOMIC DNA]</scope>
    <source>
        <strain evidence="1 2">An562</strain>
    </source>
</reference>
<accession>A0ABS2GSH2</accession>
<sequence>MEEVMKMSEKVANFRLEVVGEIKPFKPKHLSQTKFFSVAVIQPQYEKRGEFFVKAPDKKYELVFTDMFLSSAFMIQKGVWLEVTGVINEGSDGVVRISAEKISLPLDQERLNRLFIRNEVKNGY</sequence>
<proteinExistence type="predicted"/>
<dbReference type="RefSeq" id="WP_205049487.1">
    <property type="nucleotide sequence ID" value="NZ_JACJKX010000001.1"/>
</dbReference>
<evidence type="ECO:0000313" key="1">
    <source>
        <dbReference type="EMBL" id="MBM6927902.1"/>
    </source>
</evidence>
<name>A0ABS2GSH2_9BURK</name>
<keyword evidence="2" id="KW-1185">Reference proteome</keyword>
<dbReference type="Proteomes" id="UP000777002">
    <property type="component" value="Unassembled WGS sequence"/>
</dbReference>
<organism evidence="1 2">
    <name type="scientific">Parasutterella secunda</name>
    <dbReference type="NCBI Taxonomy" id="626947"/>
    <lineage>
        <taxon>Bacteria</taxon>
        <taxon>Pseudomonadati</taxon>
        <taxon>Pseudomonadota</taxon>
        <taxon>Betaproteobacteria</taxon>
        <taxon>Burkholderiales</taxon>
        <taxon>Sutterellaceae</taxon>
        <taxon>Parasutterella</taxon>
    </lineage>
</organism>
<evidence type="ECO:0008006" key="3">
    <source>
        <dbReference type="Google" id="ProtNLM"/>
    </source>
</evidence>
<gene>
    <name evidence="1" type="ORF">H5985_01215</name>
</gene>
<dbReference type="EMBL" id="JACJKX010000001">
    <property type="protein sequence ID" value="MBM6927902.1"/>
    <property type="molecule type" value="Genomic_DNA"/>
</dbReference>
<protein>
    <recommendedName>
        <fullName evidence="3">Single-stranded DNA-binding protein</fullName>
    </recommendedName>
</protein>
<comment type="caution">
    <text evidence="1">The sequence shown here is derived from an EMBL/GenBank/DDBJ whole genome shotgun (WGS) entry which is preliminary data.</text>
</comment>